<protein>
    <submittedName>
        <fullName evidence="1">Uncharacterized protein</fullName>
    </submittedName>
</protein>
<dbReference type="STRING" id="340177.Cag_1304"/>
<dbReference type="AlphaFoldDB" id="Q3AR11"/>
<proteinExistence type="predicted"/>
<dbReference type="HOGENOM" id="CLU_158479_0_0_10"/>
<accession>Q3AR11</accession>
<reference evidence="1" key="1">
    <citation type="submission" date="2005-08" db="EMBL/GenBank/DDBJ databases">
        <title>Complete sequence of Chlorobium chlorochromatii CaD3.</title>
        <authorList>
            <person name="Copeland A."/>
            <person name="Lucas S."/>
            <person name="Lapidus A."/>
            <person name="Barry K."/>
            <person name="Detter J.C."/>
            <person name="Glavina T."/>
            <person name="Hammon N."/>
            <person name="Israni S."/>
            <person name="Pitluck S."/>
            <person name="Bryant D."/>
            <person name="Schmutz J."/>
            <person name="Larimer F."/>
            <person name="Land M."/>
            <person name="Kyrpides N."/>
            <person name="Ivanova N."/>
            <person name="Richardson P."/>
        </authorList>
    </citation>
    <scope>NUCLEOTIDE SEQUENCE [LARGE SCALE GENOMIC DNA]</scope>
    <source>
        <strain evidence="1">CaD3</strain>
    </source>
</reference>
<name>Q3AR11_CHLCH</name>
<evidence type="ECO:0000313" key="1">
    <source>
        <dbReference type="EMBL" id="ABB28564.1"/>
    </source>
</evidence>
<organism evidence="1">
    <name type="scientific">Chlorobium chlorochromatii (strain CaD3)</name>
    <dbReference type="NCBI Taxonomy" id="340177"/>
    <lineage>
        <taxon>Bacteria</taxon>
        <taxon>Pseudomonadati</taxon>
        <taxon>Chlorobiota</taxon>
        <taxon>Chlorobiia</taxon>
        <taxon>Chlorobiales</taxon>
        <taxon>Chlorobiaceae</taxon>
        <taxon>Chlorobium/Pelodictyon group</taxon>
        <taxon>Chlorobium</taxon>
    </lineage>
</organism>
<dbReference type="EMBL" id="CP000108">
    <property type="protein sequence ID" value="ABB28564.1"/>
    <property type="molecule type" value="Genomic_DNA"/>
</dbReference>
<dbReference type="KEGG" id="cch:Cag_1304"/>
<gene>
    <name evidence="1" type="ordered locus">Cag_1304</name>
</gene>
<sequence>MAFIKQISNAMDAQLLQITAQVLFEKLQSLRSKMQDDVATPDDRVAAAMLEEVVALARNRYCVAGNEAEFQQGKSVWVERTAATHFPHIRLHGGALEDDPIA</sequence>